<protein>
    <recommendedName>
        <fullName evidence="3">Carbohydrate kinase PfkB domain-containing protein</fullName>
    </recommendedName>
</protein>
<dbReference type="Proteomes" id="UP000178835">
    <property type="component" value="Unassembled WGS sequence"/>
</dbReference>
<organism evidence="4 5">
    <name type="scientific">Candidatus Spechtbacteria bacterium RIFCSPLOWO2_01_FULL_43_12</name>
    <dbReference type="NCBI Taxonomy" id="1802162"/>
    <lineage>
        <taxon>Bacteria</taxon>
        <taxon>Candidatus Spechtiibacteriota</taxon>
    </lineage>
</organism>
<sequence>MKDMMEKKYDVITIGSATRDIYVQSRAMQSLRDDSFHTGEGICVPSGSKVEVENLQFTTGGSAVNSAVTFAYQGLKTAIICKAGQDSRGEPIKEQLDELGVSTEHMVMDKELLTAVSIIFHSPSGERSIFVYRGASSHLRPQEVDMDLLKETKWIYVTHLGGESSALFEPILKTAKENGVKVALNPGSTQLKMGKDMIPLLKYVDVLFVNQEEAALLTGIDFKKEEEVFKKLDEWMDGIVVMTKGPDGVSVSDGKNKWDAPSLKEPKFVDRTGAGDAFGSGFITAMIKGGSIEDAIQLGSANATAVLSEWGSNIGLLLETDSPEKFGKLEIERSNL</sequence>
<feature type="domain" description="Carbohydrate kinase PfkB" evidence="3">
    <location>
        <begin position="46"/>
        <end position="314"/>
    </location>
</feature>
<dbReference type="InterPro" id="IPR002139">
    <property type="entry name" value="Ribo/fructo_kinase"/>
</dbReference>
<keyword evidence="1" id="KW-0808">Transferase</keyword>
<gene>
    <name evidence="4" type="ORF">A2919_01235</name>
</gene>
<dbReference type="SUPFAM" id="SSF53613">
    <property type="entry name" value="Ribokinase-like"/>
    <property type="match status" value="1"/>
</dbReference>
<reference evidence="4 5" key="1">
    <citation type="journal article" date="2016" name="Nat. Commun.">
        <title>Thousands of microbial genomes shed light on interconnected biogeochemical processes in an aquifer system.</title>
        <authorList>
            <person name="Anantharaman K."/>
            <person name="Brown C.T."/>
            <person name="Hug L.A."/>
            <person name="Sharon I."/>
            <person name="Castelle C.J."/>
            <person name="Probst A.J."/>
            <person name="Thomas B.C."/>
            <person name="Singh A."/>
            <person name="Wilkins M.J."/>
            <person name="Karaoz U."/>
            <person name="Brodie E.L."/>
            <person name="Williams K.H."/>
            <person name="Hubbard S.S."/>
            <person name="Banfield J.F."/>
        </authorList>
    </citation>
    <scope>NUCLEOTIDE SEQUENCE [LARGE SCALE GENOMIC DNA]</scope>
</reference>
<name>A0A1G2HEW0_9BACT</name>
<accession>A0A1G2HEW0</accession>
<evidence type="ECO:0000256" key="1">
    <source>
        <dbReference type="ARBA" id="ARBA00022679"/>
    </source>
</evidence>
<dbReference type="Pfam" id="PF00294">
    <property type="entry name" value="PfkB"/>
    <property type="match status" value="1"/>
</dbReference>
<dbReference type="GO" id="GO:0006796">
    <property type="term" value="P:phosphate-containing compound metabolic process"/>
    <property type="evidence" value="ECO:0007669"/>
    <property type="project" value="UniProtKB-ARBA"/>
</dbReference>
<dbReference type="Gene3D" id="3.40.1190.20">
    <property type="match status" value="1"/>
</dbReference>
<evidence type="ECO:0000256" key="2">
    <source>
        <dbReference type="ARBA" id="ARBA00022777"/>
    </source>
</evidence>
<dbReference type="GO" id="GO:0016301">
    <property type="term" value="F:kinase activity"/>
    <property type="evidence" value="ECO:0007669"/>
    <property type="project" value="UniProtKB-KW"/>
</dbReference>
<proteinExistence type="predicted"/>
<dbReference type="EMBL" id="MHOH01000012">
    <property type="protein sequence ID" value="OGZ60791.1"/>
    <property type="molecule type" value="Genomic_DNA"/>
</dbReference>
<dbReference type="InterPro" id="IPR011611">
    <property type="entry name" value="PfkB_dom"/>
</dbReference>
<dbReference type="PRINTS" id="PR00990">
    <property type="entry name" value="RIBOKINASE"/>
</dbReference>
<evidence type="ECO:0000313" key="5">
    <source>
        <dbReference type="Proteomes" id="UP000178835"/>
    </source>
</evidence>
<evidence type="ECO:0000313" key="4">
    <source>
        <dbReference type="EMBL" id="OGZ60791.1"/>
    </source>
</evidence>
<dbReference type="PANTHER" id="PTHR10584">
    <property type="entry name" value="SUGAR KINASE"/>
    <property type="match status" value="1"/>
</dbReference>
<dbReference type="PANTHER" id="PTHR10584:SF166">
    <property type="entry name" value="RIBOKINASE"/>
    <property type="match status" value="1"/>
</dbReference>
<evidence type="ECO:0000259" key="3">
    <source>
        <dbReference type="Pfam" id="PF00294"/>
    </source>
</evidence>
<keyword evidence="2" id="KW-0418">Kinase</keyword>
<comment type="caution">
    <text evidence="4">The sequence shown here is derived from an EMBL/GenBank/DDBJ whole genome shotgun (WGS) entry which is preliminary data.</text>
</comment>
<dbReference type="InterPro" id="IPR029056">
    <property type="entry name" value="Ribokinase-like"/>
</dbReference>
<dbReference type="CDD" id="cd01166">
    <property type="entry name" value="KdgK"/>
    <property type="match status" value="1"/>
</dbReference>
<dbReference type="AlphaFoldDB" id="A0A1G2HEW0"/>